<feature type="transmembrane region" description="Helical" evidence="1">
    <location>
        <begin position="20"/>
        <end position="38"/>
    </location>
</feature>
<accession>A0AAV7H725</accession>
<dbReference type="Gene3D" id="1.20.5.860">
    <property type="entry name" value="Photosystem II cytochrome b559, alpha subunit"/>
    <property type="match status" value="1"/>
</dbReference>
<dbReference type="InterPro" id="IPR037025">
    <property type="entry name" value="PSII_cyt_b559_asu_sf"/>
</dbReference>
<organism evidence="2 3">
    <name type="scientific">Dendrobium chrysotoxum</name>
    <name type="common">Orchid</name>
    <dbReference type="NCBI Taxonomy" id="161865"/>
    <lineage>
        <taxon>Eukaryota</taxon>
        <taxon>Viridiplantae</taxon>
        <taxon>Streptophyta</taxon>
        <taxon>Embryophyta</taxon>
        <taxon>Tracheophyta</taxon>
        <taxon>Spermatophyta</taxon>
        <taxon>Magnoliopsida</taxon>
        <taxon>Liliopsida</taxon>
        <taxon>Asparagales</taxon>
        <taxon>Orchidaceae</taxon>
        <taxon>Epidendroideae</taxon>
        <taxon>Malaxideae</taxon>
        <taxon>Dendrobiinae</taxon>
        <taxon>Dendrobium</taxon>
    </lineage>
</organism>
<proteinExistence type="predicted"/>
<keyword evidence="3" id="KW-1185">Reference proteome</keyword>
<reference evidence="2 3" key="1">
    <citation type="journal article" date="2021" name="Hortic Res">
        <title>Chromosome-scale assembly of the Dendrobium chrysotoxum genome enhances the understanding of orchid evolution.</title>
        <authorList>
            <person name="Zhang Y."/>
            <person name="Zhang G.Q."/>
            <person name="Zhang D."/>
            <person name="Liu X.D."/>
            <person name="Xu X.Y."/>
            <person name="Sun W.H."/>
            <person name="Yu X."/>
            <person name="Zhu X."/>
            <person name="Wang Z.W."/>
            <person name="Zhao X."/>
            <person name="Zhong W.Y."/>
            <person name="Chen H."/>
            <person name="Yin W.L."/>
            <person name="Huang T."/>
            <person name="Niu S.C."/>
            <person name="Liu Z.J."/>
        </authorList>
    </citation>
    <scope>NUCLEOTIDE SEQUENCE [LARGE SCALE GENOMIC DNA]</scope>
    <source>
        <strain evidence="2">Lindl</strain>
    </source>
</reference>
<keyword evidence="1" id="KW-0812">Transmembrane</keyword>
<protein>
    <submittedName>
        <fullName evidence="2">Uncharacterized protein</fullName>
    </submittedName>
</protein>
<dbReference type="GO" id="GO:0009767">
    <property type="term" value="P:photosynthetic electron transport chain"/>
    <property type="evidence" value="ECO:0007669"/>
    <property type="project" value="InterPro"/>
</dbReference>
<evidence type="ECO:0000313" key="2">
    <source>
        <dbReference type="EMBL" id="KAH0463712.1"/>
    </source>
</evidence>
<name>A0AAV7H725_DENCH</name>
<keyword evidence="1" id="KW-1133">Transmembrane helix</keyword>
<dbReference type="GO" id="GO:0020037">
    <property type="term" value="F:heme binding"/>
    <property type="evidence" value="ECO:0007669"/>
    <property type="project" value="InterPro"/>
</dbReference>
<evidence type="ECO:0000256" key="1">
    <source>
        <dbReference type="SAM" id="Phobius"/>
    </source>
</evidence>
<dbReference type="EMBL" id="JAGFBR010000008">
    <property type="protein sequence ID" value="KAH0463712.1"/>
    <property type="molecule type" value="Genomic_DNA"/>
</dbReference>
<evidence type="ECO:0000313" key="3">
    <source>
        <dbReference type="Proteomes" id="UP000775213"/>
    </source>
</evidence>
<dbReference type="GO" id="GO:0009523">
    <property type="term" value="C:photosystem II"/>
    <property type="evidence" value="ECO:0007669"/>
    <property type="project" value="InterPro"/>
</dbReference>
<dbReference type="AlphaFoldDB" id="A0AAV7H725"/>
<dbReference type="SUPFAM" id="SSF161045">
    <property type="entry name" value="Cytochrome b559 subunits"/>
    <property type="match status" value="1"/>
</dbReference>
<comment type="caution">
    <text evidence="2">The sequence shown here is derived from an EMBL/GenBank/DDBJ whole genome shotgun (WGS) entry which is preliminary data.</text>
</comment>
<sequence length="124" mass="14456">MSGSTGEHSFVDILTSLPYWVIHSINIPSIFIVVWLFVRMEVQSVSTTVQLTTNSEKEISFFKEKATSYLLGCFCPWAKLIDSSPDKVRKHTLDFFFAKRQVIEFVQFQLRMEDGSKVRNEKRR</sequence>
<gene>
    <name evidence="2" type="ORF">IEQ34_008294</name>
</gene>
<dbReference type="PANTHER" id="PTHR33391:SF9">
    <property type="entry name" value="CYTOCHROME B559 SUBUNIT BETA-RELATED"/>
    <property type="match status" value="1"/>
</dbReference>
<keyword evidence="1" id="KW-0472">Membrane</keyword>
<dbReference type="PANTHER" id="PTHR33391">
    <property type="entry name" value="CYTOCHROME B559 SUBUNIT BETA-RELATED"/>
    <property type="match status" value="1"/>
</dbReference>
<dbReference type="Proteomes" id="UP000775213">
    <property type="component" value="Unassembled WGS sequence"/>
</dbReference>